<dbReference type="Proteomes" id="UP000006069">
    <property type="component" value="Unassembled WGS sequence"/>
</dbReference>
<comment type="catalytic activity">
    <reaction evidence="1 6">
        <text>7,8-dihydroneopterin = 6-hydroxymethyl-7,8-dihydropterin + glycolaldehyde</text>
        <dbReference type="Rhea" id="RHEA:10540"/>
        <dbReference type="ChEBI" id="CHEBI:17001"/>
        <dbReference type="ChEBI" id="CHEBI:17071"/>
        <dbReference type="ChEBI" id="CHEBI:44841"/>
        <dbReference type="EC" id="4.1.2.25"/>
    </reaction>
</comment>
<dbReference type="GO" id="GO:0046656">
    <property type="term" value="P:folic acid biosynthetic process"/>
    <property type="evidence" value="ECO:0007669"/>
    <property type="project" value="UniProtKB-UniRule"/>
</dbReference>
<comment type="caution">
    <text evidence="8">The sequence shown here is derived from an EMBL/GenBank/DDBJ whole genome shotgun (WGS) entry which is preliminary data.</text>
</comment>
<dbReference type="RefSeq" id="WP_009139748.1">
    <property type="nucleotide sequence ID" value="NZ_JH815198.1"/>
</dbReference>
<keyword evidence="5 6" id="KW-0456">Lyase</keyword>
<dbReference type="InterPro" id="IPR043133">
    <property type="entry name" value="GTP-CH-I_C/QueF"/>
</dbReference>
<dbReference type="OrthoDB" id="3212934at2"/>
<dbReference type="PANTHER" id="PTHR42844:SF1">
    <property type="entry name" value="DIHYDRONEOPTERIN ALDOLASE 1-RELATED"/>
    <property type="match status" value="1"/>
</dbReference>
<keyword evidence="9" id="KW-1185">Reference proteome</keyword>
<dbReference type="EC" id="4.1.2.25" evidence="6"/>
<dbReference type="GO" id="GO:0005737">
    <property type="term" value="C:cytoplasm"/>
    <property type="evidence" value="ECO:0007669"/>
    <property type="project" value="TreeGrafter"/>
</dbReference>
<evidence type="ECO:0000313" key="9">
    <source>
        <dbReference type="Proteomes" id="UP000006069"/>
    </source>
</evidence>
<feature type="domain" description="Dihydroneopterin aldolase/epimerase" evidence="7">
    <location>
        <begin position="4"/>
        <end position="117"/>
    </location>
</feature>
<evidence type="ECO:0000259" key="7">
    <source>
        <dbReference type="SMART" id="SM00905"/>
    </source>
</evidence>
<name>K0YIG2_9ACTN</name>
<dbReference type="InterPro" id="IPR006157">
    <property type="entry name" value="FolB_dom"/>
</dbReference>
<evidence type="ECO:0000256" key="4">
    <source>
        <dbReference type="ARBA" id="ARBA00022909"/>
    </source>
</evidence>
<dbReference type="InParanoid" id="K0YIG2"/>
<dbReference type="PATRIC" id="fig|742818.3.peg.1641"/>
<gene>
    <name evidence="8" type="ORF">HMPREF9451_01555</name>
</gene>
<dbReference type="UniPathway" id="UPA00077">
    <property type="reaction ID" value="UER00154"/>
</dbReference>
<evidence type="ECO:0000256" key="1">
    <source>
        <dbReference type="ARBA" id="ARBA00001353"/>
    </source>
</evidence>
<dbReference type="PANTHER" id="PTHR42844">
    <property type="entry name" value="DIHYDRONEOPTERIN ALDOLASE 1-RELATED"/>
    <property type="match status" value="1"/>
</dbReference>
<comment type="pathway">
    <text evidence="2 6">Cofactor biosynthesis; tetrahydrofolate biosynthesis; 2-amino-4-hydroxy-6-hydroxymethyl-7,8-dihydropteridine diphosphate from 7,8-dihydroneopterin triphosphate: step 3/4.</text>
</comment>
<comment type="function">
    <text evidence="6">Catalyzes the conversion of 7,8-dihydroneopterin to 6-hydroxymethyl-7,8-dihydropterin.</text>
</comment>
<organism evidence="8 9">
    <name type="scientific">Slackia piriformis YIT 12062</name>
    <dbReference type="NCBI Taxonomy" id="742818"/>
    <lineage>
        <taxon>Bacteria</taxon>
        <taxon>Bacillati</taxon>
        <taxon>Actinomycetota</taxon>
        <taxon>Coriobacteriia</taxon>
        <taxon>Eggerthellales</taxon>
        <taxon>Eggerthellaceae</taxon>
        <taxon>Slackia</taxon>
    </lineage>
</organism>
<accession>K0YIG2</accession>
<evidence type="ECO:0000256" key="6">
    <source>
        <dbReference type="RuleBase" id="RU362079"/>
    </source>
</evidence>
<dbReference type="SMART" id="SM00905">
    <property type="entry name" value="FolB"/>
    <property type="match status" value="1"/>
</dbReference>
<dbReference type="NCBIfam" id="TIGR00525">
    <property type="entry name" value="folB"/>
    <property type="match status" value="1"/>
</dbReference>
<evidence type="ECO:0000313" key="8">
    <source>
        <dbReference type="EMBL" id="EJZ83352.1"/>
    </source>
</evidence>
<dbReference type="FunCoup" id="K0YIG2">
    <property type="interactions" value="69"/>
</dbReference>
<dbReference type="NCBIfam" id="TIGR00526">
    <property type="entry name" value="folB_dom"/>
    <property type="match status" value="1"/>
</dbReference>
<dbReference type="Pfam" id="PF02152">
    <property type="entry name" value="FolB"/>
    <property type="match status" value="1"/>
</dbReference>
<dbReference type="InterPro" id="IPR006156">
    <property type="entry name" value="Dihydroneopterin_aldolase"/>
</dbReference>
<proteinExistence type="inferred from homology"/>
<reference evidence="8 9" key="1">
    <citation type="submission" date="2012-08" db="EMBL/GenBank/DDBJ databases">
        <title>The Genome Sequence of Slackia piriformis YIT 12062.</title>
        <authorList>
            <consortium name="The Broad Institute Genome Sequencing Platform"/>
            <person name="Earl A."/>
            <person name="Ward D."/>
            <person name="Feldgarden M."/>
            <person name="Gevers D."/>
            <person name="Morotomi M."/>
            <person name="Walker B."/>
            <person name="Young S.K."/>
            <person name="Zeng Q."/>
            <person name="Gargeya S."/>
            <person name="Fitzgerald M."/>
            <person name="Haas B."/>
            <person name="Abouelleil A."/>
            <person name="Alvarado L."/>
            <person name="Arachchi H.M."/>
            <person name="Berlin A.M."/>
            <person name="Chapman S.B."/>
            <person name="Goldberg J."/>
            <person name="Griggs A."/>
            <person name="Gujja S."/>
            <person name="Hansen M."/>
            <person name="Howarth C."/>
            <person name="Imamovic A."/>
            <person name="Larimer J."/>
            <person name="McCowen C."/>
            <person name="Montmayeur A."/>
            <person name="Murphy C."/>
            <person name="Neiman D."/>
            <person name="Pearson M."/>
            <person name="Priest M."/>
            <person name="Roberts A."/>
            <person name="Saif S."/>
            <person name="Shea T."/>
            <person name="Sisk P."/>
            <person name="Sykes S."/>
            <person name="Wortman J."/>
            <person name="Nusbaum C."/>
            <person name="Birren B."/>
        </authorList>
    </citation>
    <scope>NUCLEOTIDE SEQUENCE [LARGE SCALE GENOMIC DNA]</scope>
    <source>
        <strain evidence="8 9">YIT 12062</strain>
    </source>
</reference>
<dbReference type="GO" id="GO:0046654">
    <property type="term" value="P:tetrahydrofolate biosynthetic process"/>
    <property type="evidence" value="ECO:0007669"/>
    <property type="project" value="UniProtKB-UniRule"/>
</dbReference>
<protein>
    <recommendedName>
        <fullName evidence="6">7,8-dihydroneopterin aldolase</fullName>
        <ecNumber evidence="6">4.1.2.25</ecNumber>
    </recommendedName>
</protein>
<evidence type="ECO:0000256" key="3">
    <source>
        <dbReference type="ARBA" id="ARBA00005708"/>
    </source>
</evidence>
<dbReference type="Gene3D" id="3.30.1130.10">
    <property type="match status" value="1"/>
</dbReference>
<dbReference type="EMBL" id="ADMD01000008">
    <property type="protein sequence ID" value="EJZ83352.1"/>
    <property type="molecule type" value="Genomic_DNA"/>
</dbReference>
<dbReference type="GO" id="GO:0004150">
    <property type="term" value="F:dihydroneopterin aldolase activity"/>
    <property type="evidence" value="ECO:0007669"/>
    <property type="project" value="UniProtKB-UniRule"/>
</dbReference>
<dbReference type="SUPFAM" id="SSF55620">
    <property type="entry name" value="Tetrahydrobiopterin biosynthesis enzymes-like"/>
    <property type="match status" value="1"/>
</dbReference>
<evidence type="ECO:0000256" key="2">
    <source>
        <dbReference type="ARBA" id="ARBA00005013"/>
    </source>
</evidence>
<evidence type="ECO:0000256" key="5">
    <source>
        <dbReference type="ARBA" id="ARBA00023239"/>
    </source>
</evidence>
<dbReference type="CDD" id="cd00534">
    <property type="entry name" value="DHNA_DHNTPE"/>
    <property type="match status" value="1"/>
</dbReference>
<dbReference type="eggNOG" id="COG1539">
    <property type="taxonomic scope" value="Bacteria"/>
</dbReference>
<keyword evidence="4 6" id="KW-0289">Folate biosynthesis</keyword>
<dbReference type="AlphaFoldDB" id="K0YIG2"/>
<dbReference type="HOGENOM" id="CLU_112632_1_2_11"/>
<sequence>MDCICIKDLQVHANHGVLPEENALGQRFVISATLFVDLRRAGESDAIADSVNYADVCHLIDRYTRENTFDLLERLAQGLCDEILAVHPLVERVRLEVKKPWAPIGLPLDYVSVCMERSR</sequence>
<comment type="similarity">
    <text evidence="3 6">Belongs to the DHNA family.</text>
</comment>